<feature type="binding site" evidence="6">
    <location>
        <position position="93"/>
    </location>
    <ligand>
        <name>S-adenosyl-L-methionine</name>
        <dbReference type="ChEBI" id="CHEBI:59789"/>
    </ligand>
</feature>
<dbReference type="SUPFAM" id="SSF53335">
    <property type="entry name" value="S-adenosyl-L-methionine-dependent methyltransferases"/>
    <property type="match status" value="1"/>
</dbReference>
<evidence type="ECO:0000313" key="7">
    <source>
        <dbReference type="EMBL" id="AEP37309.1"/>
    </source>
</evidence>
<comment type="caution">
    <text evidence="6">Lacks conserved residue(s) required for the propagation of feature annotation.</text>
</comment>
<dbReference type="InterPro" id="IPR003682">
    <property type="entry name" value="rRNA_ssu_MeTfrase_G"/>
</dbReference>
<dbReference type="InterPro" id="IPR029063">
    <property type="entry name" value="SAM-dependent_MTases_sf"/>
</dbReference>
<evidence type="ECO:0000256" key="3">
    <source>
        <dbReference type="ARBA" id="ARBA00022603"/>
    </source>
</evidence>
<reference key="1">
    <citation type="submission" date="2011-09" db="EMBL/GenBank/DDBJ databases">
        <title>Genomic characterization of the Taylorella genus.</title>
        <authorList>
            <person name="Hebert L."/>
            <person name="Moumen B."/>
            <person name="Pons N."/>
            <person name="Duquesne F."/>
            <person name="Breuil M.-F."/>
            <person name="Goux D."/>
            <person name="Batto J.-M."/>
            <person name="Renault P."/>
            <person name="Laugier C."/>
            <person name="Petry S."/>
        </authorList>
    </citation>
    <scope>NUCLEOTIDE SEQUENCE</scope>
    <source>
        <strain>MCE3</strain>
    </source>
</reference>
<dbReference type="PANTHER" id="PTHR31760">
    <property type="entry name" value="S-ADENOSYL-L-METHIONINE-DEPENDENT METHYLTRANSFERASES SUPERFAMILY PROTEIN"/>
    <property type="match status" value="1"/>
</dbReference>
<gene>
    <name evidence="6" type="primary">rsmG</name>
    <name evidence="7" type="ordered locus">TASI_1575</name>
</gene>
<sequence>MQDQLLDILEKGLKDLDLEISDDKKHKLVEYLNLLLKWNKTYNLTSIKNSSDALNLHILDCLAIIKPIADVKKKYFSNKDVISLVDVGSGGGLPAVVLAIVLDFLNVYSVDSVEKKTTFVKTVASSLKLTNLTSIHTRIENLKTDFDIDIFISRAFASLSDFISLVDPLSTDKSIVSAMKGKYPSDELEELNAVKLNWNLINSINISVPGLEADRCLLIFNKG</sequence>
<dbReference type="KEGG" id="tas:TASI_1575"/>
<evidence type="ECO:0000256" key="4">
    <source>
        <dbReference type="ARBA" id="ARBA00022679"/>
    </source>
</evidence>
<feature type="binding site" evidence="6">
    <location>
        <position position="154"/>
    </location>
    <ligand>
        <name>S-adenosyl-L-methionine</name>
        <dbReference type="ChEBI" id="CHEBI:59789"/>
    </ligand>
</feature>
<dbReference type="HAMAP" id="MF_00074">
    <property type="entry name" value="16SrRNA_methyltr_G"/>
    <property type="match status" value="1"/>
</dbReference>
<dbReference type="AlphaFoldDB" id="G4QCC2"/>
<dbReference type="EC" id="2.1.1.170" evidence="6"/>
<dbReference type="PANTHER" id="PTHR31760:SF0">
    <property type="entry name" value="S-ADENOSYL-L-METHIONINE-DEPENDENT METHYLTRANSFERASES SUPERFAMILY PROTEIN"/>
    <property type="match status" value="1"/>
</dbReference>
<evidence type="ECO:0000256" key="6">
    <source>
        <dbReference type="HAMAP-Rule" id="MF_00074"/>
    </source>
</evidence>
<organism evidence="7 8">
    <name type="scientific">Taylorella asinigenitalis (strain MCE3)</name>
    <dbReference type="NCBI Taxonomy" id="1008459"/>
    <lineage>
        <taxon>Bacteria</taxon>
        <taxon>Pseudomonadati</taxon>
        <taxon>Pseudomonadota</taxon>
        <taxon>Betaproteobacteria</taxon>
        <taxon>Burkholderiales</taxon>
        <taxon>Alcaligenaceae</taxon>
        <taxon>Taylorella</taxon>
    </lineage>
</organism>
<protein>
    <recommendedName>
        <fullName evidence="6">Ribosomal RNA small subunit methyltransferase G</fullName>
        <ecNumber evidence="6">2.1.1.170</ecNumber>
    </recommendedName>
    <alternativeName>
        <fullName evidence="6">16S rRNA 7-methylguanosine methyltransferase</fullName>
        <shortName evidence="6">16S rRNA m7G methyltransferase</shortName>
    </alternativeName>
</protein>
<evidence type="ECO:0000256" key="1">
    <source>
        <dbReference type="ARBA" id="ARBA00022490"/>
    </source>
</evidence>
<comment type="function">
    <text evidence="6">Specifically methylates the N7 position of guanine in position 527 of 16S rRNA.</text>
</comment>
<dbReference type="GO" id="GO:0005829">
    <property type="term" value="C:cytosol"/>
    <property type="evidence" value="ECO:0007669"/>
    <property type="project" value="TreeGrafter"/>
</dbReference>
<keyword evidence="5 6" id="KW-0949">S-adenosyl-L-methionine</keyword>
<dbReference type="STRING" id="1008459.TASI_1575"/>
<dbReference type="Pfam" id="PF02527">
    <property type="entry name" value="GidB"/>
    <property type="match status" value="1"/>
</dbReference>
<keyword evidence="8" id="KW-1185">Reference proteome</keyword>
<dbReference type="NCBIfam" id="TIGR00138">
    <property type="entry name" value="rsmG_gidB"/>
    <property type="match status" value="1"/>
</dbReference>
<dbReference type="EMBL" id="CP003059">
    <property type="protein sequence ID" value="AEP37309.1"/>
    <property type="molecule type" value="Genomic_DNA"/>
</dbReference>
<accession>G4QCC2</accession>
<comment type="subcellular location">
    <subcellularLocation>
        <location evidence="6">Cytoplasm</location>
    </subcellularLocation>
</comment>
<evidence type="ECO:0000256" key="2">
    <source>
        <dbReference type="ARBA" id="ARBA00022552"/>
    </source>
</evidence>
<dbReference type="Gene3D" id="3.40.50.150">
    <property type="entry name" value="Vaccinia Virus protein VP39"/>
    <property type="match status" value="1"/>
</dbReference>
<keyword evidence="4 6" id="KW-0808">Transferase</keyword>
<keyword evidence="3 6" id="KW-0489">Methyltransferase</keyword>
<comment type="catalytic activity">
    <reaction evidence="6">
        <text>guanosine(527) in 16S rRNA + S-adenosyl-L-methionine = N(7)-methylguanosine(527) in 16S rRNA + S-adenosyl-L-homocysteine</text>
        <dbReference type="Rhea" id="RHEA:42732"/>
        <dbReference type="Rhea" id="RHEA-COMP:10209"/>
        <dbReference type="Rhea" id="RHEA-COMP:10210"/>
        <dbReference type="ChEBI" id="CHEBI:57856"/>
        <dbReference type="ChEBI" id="CHEBI:59789"/>
        <dbReference type="ChEBI" id="CHEBI:74269"/>
        <dbReference type="ChEBI" id="CHEBI:74480"/>
        <dbReference type="EC" id="2.1.1.170"/>
    </reaction>
</comment>
<feature type="binding site" evidence="6">
    <location>
        <position position="88"/>
    </location>
    <ligand>
        <name>S-adenosyl-L-methionine</name>
        <dbReference type="ChEBI" id="CHEBI:59789"/>
    </ligand>
</feature>
<keyword evidence="1 6" id="KW-0963">Cytoplasm</keyword>
<dbReference type="HOGENOM" id="CLU_065341_2_0_4"/>
<reference evidence="7 8" key="2">
    <citation type="journal article" date="2012" name="PLoS ONE">
        <title>Genomic characterization of the taylorella genus.</title>
        <authorList>
            <person name="Hebert L."/>
            <person name="Moumen B."/>
            <person name="Pons N."/>
            <person name="Duquesne F."/>
            <person name="Breuil M.F."/>
            <person name="Goux D."/>
            <person name="Batto J.M."/>
            <person name="Laugier C."/>
            <person name="Renault P."/>
            <person name="Petry S."/>
        </authorList>
    </citation>
    <scope>NUCLEOTIDE SEQUENCE [LARGE SCALE GENOMIC DNA]</scope>
    <source>
        <strain evidence="7 8">MCE3</strain>
    </source>
</reference>
<dbReference type="GO" id="GO:0070043">
    <property type="term" value="F:rRNA (guanine-N7-)-methyltransferase activity"/>
    <property type="evidence" value="ECO:0007669"/>
    <property type="project" value="UniProtKB-UniRule"/>
</dbReference>
<proteinExistence type="inferred from homology"/>
<dbReference type="OrthoDB" id="9808773at2"/>
<dbReference type="PIRSF" id="PIRSF003078">
    <property type="entry name" value="GidB"/>
    <property type="match status" value="1"/>
</dbReference>
<name>G4QCC2_TAYAM</name>
<evidence type="ECO:0000256" key="5">
    <source>
        <dbReference type="ARBA" id="ARBA00022691"/>
    </source>
</evidence>
<keyword evidence="2 6" id="KW-0698">rRNA processing</keyword>
<dbReference type="RefSeq" id="WP_014112194.1">
    <property type="nucleotide sequence ID" value="NC_016043.1"/>
</dbReference>
<dbReference type="eggNOG" id="COG0357">
    <property type="taxonomic scope" value="Bacteria"/>
</dbReference>
<dbReference type="Proteomes" id="UP000009284">
    <property type="component" value="Chromosome"/>
</dbReference>
<evidence type="ECO:0000313" key="8">
    <source>
        <dbReference type="Proteomes" id="UP000009284"/>
    </source>
</evidence>
<feature type="binding site" evidence="6">
    <location>
        <begin position="139"/>
        <end position="140"/>
    </location>
    <ligand>
        <name>S-adenosyl-L-methionine</name>
        <dbReference type="ChEBI" id="CHEBI:59789"/>
    </ligand>
</feature>
<comment type="similarity">
    <text evidence="6">Belongs to the methyltransferase superfamily. RNA methyltransferase RsmG family.</text>
</comment>